<dbReference type="Proteomes" id="UP000696485">
    <property type="component" value="Unassembled WGS sequence"/>
</dbReference>
<dbReference type="Gene3D" id="3.40.50.1000">
    <property type="entry name" value="HAD superfamily/HAD-like"/>
    <property type="match status" value="1"/>
</dbReference>
<accession>A0A9P5SI11</accession>
<dbReference type="PANTHER" id="PTHR20889:SF12">
    <property type="entry name" value="LP01149P"/>
    <property type="match status" value="1"/>
</dbReference>
<dbReference type="AlphaFoldDB" id="A0A9P5SI11"/>
<dbReference type="InterPro" id="IPR016965">
    <property type="entry name" value="Pase_PHOSPHO-typ"/>
</dbReference>
<keyword evidence="2" id="KW-1185">Reference proteome</keyword>
<reference evidence="1" key="1">
    <citation type="journal article" date="2020" name="Fungal Divers.">
        <title>Resolving the Mortierellaceae phylogeny through synthesis of multi-gene phylogenetics and phylogenomics.</title>
        <authorList>
            <person name="Vandepol N."/>
            <person name="Liber J."/>
            <person name="Desiro A."/>
            <person name="Na H."/>
            <person name="Kennedy M."/>
            <person name="Barry K."/>
            <person name="Grigoriev I.V."/>
            <person name="Miller A.N."/>
            <person name="O'Donnell K."/>
            <person name="Stajich J.E."/>
            <person name="Bonito G."/>
        </authorList>
    </citation>
    <scope>NUCLEOTIDE SEQUENCE</scope>
    <source>
        <strain evidence="1">NVP1</strain>
    </source>
</reference>
<proteinExistence type="predicted"/>
<dbReference type="Pfam" id="PF06888">
    <property type="entry name" value="Put_Phosphatase"/>
    <property type="match status" value="1"/>
</dbReference>
<dbReference type="PANTHER" id="PTHR20889">
    <property type="entry name" value="PHOSPHATASE, ORPHAN 1, 2"/>
    <property type="match status" value="1"/>
</dbReference>
<dbReference type="InterPro" id="IPR036412">
    <property type="entry name" value="HAD-like_sf"/>
</dbReference>
<dbReference type="InterPro" id="IPR023214">
    <property type="entry name" value="HAD_sf"/>
</dbReference>
<dbReference type="GO" id="GO:0016791">
    <property type="term" value="F:phosphatase activity"/>
    <property type="evidence" value="ECO:0007669"/>
    <property type="project" value="InterPro"/>
</dbReference>
<gene>
    <name evidence="1" type="ORF">BG006_008940</name>
</gene>
<evidence type="ECO:0008006" key="3">
    <source>
        <dbReference type="Google" id="ProtNLM"/>
    </source>
</evidence>
<protein>
    <recommendedName>
        <fullName evidence="3">Pyridoxal phosphate phosphatase</fullName>
    </recommendedName>
</protein>
<sequence>MPTSTVTKRLFVFDFDWTLIEADSDHWIMFNLGKEFCEGKEEEFKELQWTDLQEELLGKMFDKGITTQDIVESLQRIPFTPEIITALRMMKANGAELCIISDANTFYIDTILKASHKDIVLARSNLLLEKAIKANPELVKAHVIYWDAPPAVLAATQSIFNIPASTSVPAPVATPFISL</sequence>
<name>A0A9P5SI11_9FUNG</name>
<dbReference type="EMBL" id="JAAAUY010000627">
    <property type="protein sequence ID" value="KAF9327799.1"/>
    <property type="molecule type" value="Genomic_DNA"/>
</dbReference>
<organism evidence="1 2">
    <name type="scientific">Podila minutissima</name>
    <dbReference type="NCBI Taxonomy" id="64525"/>
    <lineage>
        <taxon>Eukaryota</taxon>
        <taxon>Fungi</taxon>
        <taxon>Fungi incertae sedis</taxon>
        <taxon>Mucoromycota</taxon>
        <taxon>Mortierellomycotina</taxon>
        <taxon>Mortierellomycetes</taxon>
        <taxon>Mortierellales</taxon>
        <taxon>Mortierellaceae</taxon>
        <taxon>Podila</taxon>
    </lineage>
</organism>
<comment type="caution">
    <text evidence="1">The sequence shown here is derived from an EMBL/GenBank/DDBJ whole genome shotgun (WGS) entry which is preliminary data.</text>
</comment>
<dbReference type="SUPFAM" id="SSF56784">
    <property type="entry name" value="HAD-like"/>
    <property type="match status" value="1"/>
</dbReference>
<evidence type="ECO:0000313" key="1">
    <source>
        <dbReference type="EMBL" id="KAF9327799.1"/>
    </source>
</evidence>
<evidence type="ECO:0000313" key="2">
    <source>
        <dbReference type="Proteomes" id="UP000696485"/>
    </source>
</evidence>